<name>A0A5C8Z3A4_9ACTN</name>
<organism evidence="5 6">
    <name type="scientific">Quadrisphaera setariae</name>
    <dbReference type="NCBI Taxonomy" id="2593304"/>
    <lineage>
        <taxon>Bacteria</taxon>
        <taxon>Bacillati</taxon>
        <taxon>Actinomycetota</taxon>
        <taxon>Actinomycetes</taxon>
        <taxon>Kineosporiales</taxon>
        <taxon>Kineosporiaceae</taxon>
        <taxon>Quadrisphaera</taxon>
    </lineage>
</organism>
<dbReference type="InterPro" id="IPR014027">
    <property type="entry name" value="UDP-Glc/GDP-Man_DH_C"/>
</dbReference>
<dbReference type="GO" id="GO:0016628">
    <property type="term" value="F:oxidoreductase activity, acting on the CH-CH group of donors, NAD or NADP as acceptor"/>
    <property type="evidence" value="ECO:0007669"/>
    <property type="project" value="InterPro"/>
</dbReference>
<evidence type="ECO:0000256" key="1">
    <source>
        <dbReference type="ARBA" id="ARBA00023002"/>
    </source>
</evidence>
<dbReference type="Proteomes" id="UP000321234">
    <property type="component" value="Unassembled WGS sequence"/>
</dbReference>
<dbReference type="InterPro" id="IPR017476">
    <property type="entry name" value="UDP-Glc/GDP-Man"/>
</dbReference>
<dbReference type="InterPro" id="IPR008927">
    <property type="entry name" value="6-PGluconate_DH-like_C_sf"/>
</dbReference>
<dbReference type="Gene3D" id="3.40.50.720">
    <property type="entry name" value="NAD(P)-binding Rossmann-like Domain"/>
    <property type="match status" value="2"/>
</dbReference>
<evidence type="ECO:0000256" key="3">
    <source>
        <dbReference type="PIRNR" id="PIRNR000124"/>
    </source>
</evidence>
<reference evidence="5 6" key="1">
    <citation type="submission" date="2019-07" db="EMBL/GenBank/DDBJ databases">
        <title>Quadrisphaera sp. strain DD2A genome sequencing and assembly.</title>
        <authorList>
            <person name="Kim I."/>
        </authorList>
    </citation>
    <scope>NUCLEOTIDE SEQUENCE [LARGE SCALE GENOMIC DNA]</scope>
    <source>
        <strain evidence="5 6">DD2A</strain>
    </source>
</reference>
<comment type="caution">
    <text evidence="5">The sequence shown here is derived from an EMBL/GenBank/DDBJ whole genome shotgun (WGS) entry which is preliminary data.</text>
</comment>
<dbReference type="GO" id="GO:0016616">
    <property type="term" value="F:oxidoreductase activity, acting on the CH-OH group of donors, NAD or NADP as acceptor"/>
    <property type="evidence" value="ECO:0007669"/>
    <property type="project" value="InterPro"/>
</dbReference>
<comment type="similarity">
    <text evidence="3">Belongs to the UDP-glucose/GDP-mannose dehydrogenase family.</text>
</comment>
<evidence type="ECO:0000256" key="2">
    <source>
        <dbReference type="ARBA" id="ARBA00023027"/>
    </source>
</evidence>
<dbReference type="GO" id="GO:0051287">
    <property type="term" value="F:NAD binding"/>
    <property type="evidence" value="ECO:0007669"/>
    <property type="project" value="InterPro"/>
</dbReference>
<dbReference type="NCBIfam" id="TIGR03026">
    <property type="entry name" value="NDP-sugDHase"/>
    <property type="match status" value="1"/>
</dbReference>
<evidence type="ECO:0000313" key="5">
    <source>
        <dbReference type="EMBL" id="TXR51678.1"/>
    </source>
</evidence>
<dbReference type="InterPro" id="IPR014026">
    <property type="entry name" value="UDP-Glc/GDP-Man_DH_dimer"/>
</dbReference>
<dbReference type="SMART" id="SM00984">
    <property type="entry name" value="UDPG_MGDP_dh_C"/>
    <property type="match status" value="1"/>
</dbReference>
<keyword evidence="6" id="KW-1185">Reference proteome</keyword>
<dbReference type="AlphaFoldDB" id="A0A5C8Z3A4"/>
<dbReference type="PIRSF" id="PIRSF000124">
    <property type="entry name" value="UDPglc_GDPman_dh"/>
    <property type="match status" value="1"/>
</dbReference>
<accession>A0A5C8Z3A4</accession>
<proteinExistence type="inferred from homology"/>
<dbReference type="Pfam" id="PF03721">
    <property type="entry name" value="UDPG_MGDP_dh_N"/>
    <property type="match status" value="1"/>
</dbReference>
<evidence type="ECO:0000259" key="4">
    <source>
        <dbReference type="SMART" id="SM00984"/>
    </source>
</evidence>
<sequence length="463" mass="48574">MTSTIPHQLTSSTDRAAQLLPELAVPAAAPAATAPAATPAGTPQGLTSAAVVGLGYVGLPTALALHRSGVAVRGVDVSQRRLDAVRSGQVDLLPAELAALSAALTSDDFTVGDDPTAIAEVDAVIICVPTPVDEHLSPDLAALAAACRAVVDWSHPGQLLVLTSTTYVGSTRDLLVAPLATERGLVAGRDVHVAFSPERIDPGVAEHEQGRTPRVVGGVTAECTRRAVDLVSRLTSSVHAVSSAEAAEMTKLYENTFRAVVLALANEVAGICRTLDLDAVEVTDAAATKPYGFLATYPGPGVGGHCIPCDPHYLLWQMRSHRTPTPLIEQAMTSIAHRPHEVVARAVEVLSDLGRGLAGARVLVVGVSYKPGVRDVRETPALEIVRGLEQRGAVVAYHDPLVPELRLPDGRVLASAVDAPQEPWDLVLLHTVHPGADLTWVSQHPVVLDATYRFAAAPQRHVV</sequence>
<keyword evidence="2" id="KW-0520">NAD</keyword>
<dbReference type="EMBL" id="VKAC01000019">
    <property type="protein sequence ID" value="TXR51678.1"/>
    <property type="molecule type" value="Genomic_DNA"/>
</dbReference>
<dbReference type="InterPro" id="IPR036220">
    <property type="entry name" value="UDP-Glc/GDP-Man_DH_C_sf"/>
</dbReference>
<dbReference type="GO" id="GO:0000271">
    <property type="term" value="P:polysaccharide biosynthetic process"/>
    <property type="evidence" value="ECO:0007669"/>
    <property type="project" value="InterPro"/>
</dbReference>
<keyword evidence="1" id="KW-0560">Oxidoreductase</keyword>
<dbReference type="Pfam" id="PF00984">
    <property type="entry name" value="UDPG_MGDP_dh"/>
    <property type="match status" value="1"/>
</dbReference>
<dbReference type="PANTHER" id="PTHR43491:SF1">
    <property type="entry name" value="UDP-N-ACETYL-D-MANNOSAMINE DEHYDROGENASE"/>
    <property type="match status" value="1"/>
</dbReference>
<dbReference type="OrthoDB" id="5193947at2"/>
<dbReference type="InterPro" id="IPR036291">
    <property type="entry name" value="NAD(P)-bd_dom_sf"/>
</dbReference>
<dbReference type="SUPFAM" id="SSF48179">
    <property type="entry name" value="6-phosphogluconate dehydrogenase C-terminal domain-like"/>
    <property type="match status" value="1"/>
</dbReference>
<dbReference type="SUPFAM" id="SSF52413">
    <property type="entry name" value="UDP-glucose/GDP-mannose dehydrogenase C-terminal domain"/>
    <property type="match status" value="1"/>
</dbReference>
<dbReference type="InterPro" id="IPR028359">
    <property type="entry name" value="UDP_ManNAc/GlcNAc_DH"/>
</dbReference>
<dbReference type="RefSeq" id="WP_147928472.1">
    <property type="nucleotide sequence ID" value="NZ_VKAC01000019.1"/>
</dbReference>
<dbReference type="PIRSF" id="PIRSF500136">
    <property type="entry name" value="UDP_ManNAc_DH"/>
    <property type="match status" value="1"/>
</dbReference>
<dbReference type="Pfam" id="PF03720">
    <property type="entry name" value="UDPG_MGDP_dh_C"/>
    <property type="match status" value="1"/>
</dbReference>
<dbReference type="PANTHER" id="PTHR43491">
    <property type="entry name" value="UDP-N-ACETYL-D-MANNOSAMINE DEHYDROGENASE"/>
    <property type="match status" value="1"/>
</dbReference>
<dbReference type="InterPro" id="IPR001732">
    <property type="entry name" value="UDP-Glc/GDP-Man_DH_N"/>
</dbReference>
<feature type="domain" description="UDP-glucose/GDP-mannose dehydrogenase C-terminal" evidence="4">
    <location>
        <begin position="363"/>
        <end position="456"/>
    </location>
</feature>
<gene>
    <name evidence="5" type="ORF">FMM08_21875</name>
</gene>
<dbReference type="SUPFAM" id="SSF51735">
    <property type="entry name" value="NAD(P)-binding Rossmann-fold domains"/>
    <property type="match status" value="1"/>
</dbReference>
<evidence type="ECO:0000313" key="6">
    <source>
        <dbReference type="Proteomes" id="UP000321234"/>
    </source>
</evidence>
<protein>
    <submittedName>
        <fullName evidence="5">Nucleotide sugar dehydrogenase</fullName>
    </submittedName>
</protein>